<comment type="caution">
    <text evidence="9">The sequence shown here is derived from an EMBL/GenBank/DDBJ whole genome shotgun (WGS) entry which is preliminary data.</text>
</comment>
<evidence type="ECO:0000313" key="9">
    <source>
        <dbReference type="EMBL" id="KAJ4473435.1"/>
    </source>
</evidence>
<dbReference type="CDD" id="cd09280">
    <property type="entry name" value="RNase_HI_eukaryote_like"/>
    <property type="match status" value="1"/>
</dbReference>
<feature type="non-terminal residue" evidence="9">
    <location>
        <position position="1"/>
    </location>
</feature>
<dbReference type="EC" id="3.1.26.4" evidence="3"/>
<dbReference type="EMBL" id="JANVFS010000025">
    <property type="protein sequence ID" value="KAJ4473435.1"/>
    <property type="molecule type" value="Genomic_DNA"/>
</dbReference>
<proteinExistence type="inferred from homology"/>
<keyword evidence="7" id="KW-0378">Hydrolase</keyword>
<evidence type="ECO:0000256" key="1">
    <source>
        <dbReference type="ARBA" id="ARBA00000077"/>
    </source>
</evidence>
<feature type="non-terminal residue" evidence="9">
    <location>
        <position position="151"/>
    </location>
</feature>
<dbReference type="InterPro" id="IPR050092">
    <property type="entry name" value="RNase_H"/>
</dbReference>
<evidence type="ECO:0000259" key="8">
    <source>
        <dbReference type="PROSITE" id="PS50879"/>
    </source>
</evidence>
<evidence type="ECO:0000313" key="10">
    <source>
        <dbReference type="Proteomes" id="UP001150238"/>
    </source>
</evidence>
<keyword evidence="4" id="KW-0540">Nuclease</keyword>
<gene>
    <name evidence="9" type="ORF">C8J55DRAFT_380810</name>
</gene>
<dbReference type="Gene3D" id="3.30.420.10">
    <property type="entry name" value="Ribonuclease H-like superfamily/Ribonuclease H"/>
    <property type="match status" value="1"/>
</dbReference>
<reference evidence="9" key="1">
    <citation type="submission" date="2022-08" db="EMBL/GenBank/DDBJ databases">
        <authorList>
            <consortium name="DOE Joint Genome Institute"/>
            <person name="Min B."/>
            <person name="Riley R."/>
            <person name="Sierra-Patev S."/>
            <person name="Naranjo-Ortiz M."/>
            <person name="Looney B."/>
            <person name="Konkel Z."/>
            <person name="Slot J.C."/>
            <person name="Sakamoto Y."/>
            <person name="Steenwyk J.L."/>
            <person name="Rokas A."/>
            <person name="Carro J."/>
            <person name="Camarero S."/>
            <person name="Ferreira P."/>
            <person name="Molpeceres G."/>
            <person name="Ruiz-Duenas F.J."/>
            <person name="Serrano A."/>
            <person name="Henrissat B."/>
            <person name="Drula E."/>
            <person name="Hughes K.W."/>
            <person name="Mata J.L."/>
            <person name="Ishikawa N.K."/>
            <person name="Vargas-Isla R."/>
            <person name="Ushijima S."/>
            <person name="Smith C.A."/>
            <person name="Ahrendt S."/>
            <person name="Andreopoulos W."/>
            <person name="He G."/>
            <person name="Labutti K."/>
            <person name="Lipzen A."/>
            <person name="Ng V."/>
            <person name="Sandor L."/>
            <person name="Barry K."/>
            <person name="Martinez A.T."/>
            <person name="Xiao Y."/>
            <person name="Gibbons J.G."/>
            <person name="Terashima K."/>
            <person name="Hibbett D.S."/>
            <person name="Grigoriev I.V."/>
        </authorList>
    </citation>
    <scope>NUCLEOTIDE SEQUENCE</scope>
    <source>
        <strain evidence="9">Sp2 HRB7682 ss15</strain>
    </source>
</reference>
<dbReference type="GO" id="GO:0046872">
    <property type="term" value="F:metal ion binding"/>
    <property type="evidence" value="ECO:0007669"/>
    <property type="project" value="UniProtKB-KW"/>
</dbReference>
<feature type="domain" description="RNase H type-1" evidence="8">
    <location>
        <begin position="11"/>
        <end position="151"/>
    </location>
</feature>
<dbReference type="PROSITE" id="PS50879">
    <property type="entry name" value="RNASE_H_1"/>
    <property type="match status" value="1"/>
</dbReference>
<evidence type="ECO:0000256" key="3">
    <source>
        <dbReference type="ARBA" id="ARBA00012180"/>
    </source>
</evidence>
<dbReference type="InterPro" id="IPR036397">
    <property type="entry name" value="RNaseH_sf"/>
</dbReference>
<evidence type="ECO:0000256" key="7">
    <source>
        <dbReference type="ARBA" id="ARBA00022801"/>
    </source>
</evidence>
<organism evidence="9 10">
    <name type="scientific">Lentinula lateritia</name>
    <dbReference type="NCBI Taxonomy" id="40482"/>
    <lineage>
        <taxon>Eukaryota</taxon>
        <taxon>Fungi</taxon>
        <taxon>Dikarya</taxon>
        <taxon>Basidiomycota</taxon>
        <taxon>Agaricomycotina</taxon>
        <taxon>Agaricomycetes</taxon>
        <taxon>Agaricomycetidae</taxon>
        <taxon>Agaricales</taxon>
        <taxon>Marasmiineae</taxon>
        <taxon>Omphalotaceae</taxon>
        <taxon>Lentinula</taxon>
    </lineage>
</organism>
<dbReference type="PANTHER" id="PTHR10642">
    <property type="entry name" value="RIBONUCLEASE H1"/>
    <property type="match status" value="1"/>
</dbReference>
<sequence>LRDFYGPVYYDKNPISVYTDGSCLDNGKESARAGSGICFGLRSNQNISLRVPGPGDPTNNRAEAYAVLMLLLNVDPKRALNIYCDSTYVIRECCYWAGRHLSTGWKMSNGDLLKDICLLLKYCLALTRFIWVKGHSGIPQNELADELAKTG</sequence>
<dbReference type="InterPro" id="IPR002156">
    <property type="entry name" value="RNaseH_domain"/>
</dbReference>
<accession>A0A9W9A4Q5</accession>
<dbReference type="Proteomes" id="UP001150238">
    <property type="component" value="Unassembled WGS sequence"/>
</dbReference>
<dbReference type="SUPFAM" id="SSF53098">
    <property type="entry name" value="Ribonuclease H-like"/>
    <property type="match status" value="1"/>
</dbReference>
<dbReference type="GO" id="GO:0003676">
    <property type="term" value="F:nucleic acid binding"/>
    <property type="evidence" value="ECO:0007669"/>
    <property type="project" value="InterPro"/>
</dbReference>
<reference evidence="9" key="2">
    <citation type="journal article" date="2023" name="Proc. Natl. Acad. Sci. U.S.A.">
        <title>A global phylogenomic analysis of the shiitake genus Lentinula.</title>
        <authorList>
            <person name="Sierra-Patev S."/>
            <person name="Min B."/>
            <person name="Naranjo-Ortiz M."/>
            <person name="Looney B."/>
            <person name="Konkel Z."/>
            <person name="Slot J.C."/>
            <person name="Sakamoto Y."/>
            <person name="Steenwyk J.L."/>
            <person name="Rokas A."/>
            <person name="Carro J."/>
            <person name="Camarero S."/>
            <person name="Ferreira P."/>
            <person name="Molpeceres G."/>
            <person name="Ruiz-Duenas F.J."/>
            <person name="Serrano A."/>
            <person name="Henrissat B."/>
            <person name="Drula E."/>
            <person name="Hughes K.W."/>
            <person name="Mata J.L."/>
            <person name="Ishikawa N.K."/>
            <person name="Vargas-Isla R."/>
            <person name="Ushijima S."/>
            <person name="Smith C.A."/>
            <person name="Donoghue J."/>
            <person name="Ahrendt S."/>
            <person name="Andreopoulos W."/>
            <person name="He G."/>
            <person name="LaButti K."/>
            <person name="Lipzen A."/>
            <person name="Ng V."/>
            <person name="Riley R."/>
            <person name="Sandor L."/>
            <person name="Barry K."/>
            <person name="Martinez A.T."/>
            <person name="Xiao Y."/>
            <person name="Gibbons J.G."/>
            <person name="Terashima K."/>
            <person name="Grigoriev I.V."/>
            <person name="Hibbett D."/>
        </authorList>
    </citation>
    <scope>NUCLEOTIDE SEQUENCE</scope>
    <source>
        <strain evidence="9">Sp2 HRB7682 ss15</strain>
    </source>
</reference>
<dbReference type="Pfam" id="PF00075">
    <property type="entry name" value="RNase_H"/>
    <property type="match status" value="1"/>
</dbReference>
<keyword evidence="5" id="KW-0479">Metal-binding</keyword>
<comment type="similarity">
    <text evidence="2">Belongs to the RNase H family.</text>
</comment>
<dbReference type="AlphaFoldDB" id="A0A9W9A4Q5"/>
<evidence type="ECO:0000256" key="4">
    <source>
        <dbReference type="ARBA" id="ARBA00022722"/>
    </source>
</evidence>
<evidence type="ECO:0000256" key="2">
    <source>
        <dbReference type="ARBA" id="ARBA00005300"/>
    </source>
</evidence>
<name>A0A9W9A4Q5_9AGAR</name>
<evidence type="ECO:0000256" key="6">
    <source>
        <dbReference type="ARBA" id="ARBA00022759"/>
    </source>
</evidence>
<dbReference type="GO" id="GO:0004523">
    <property type="term" value="F:RNA-DNA hybrid ribonuclease activity"/>
    <property type="evidence" value="ECO:0007669"/>
    <property type="project" value="UniProtKB-EC"/>
</dbReference>
<dbReference type="PANTHER" id="PTHR10642:SF26">
    <property type="entry name" value="RIBONUCLEASE H1"/>
    <property type="match status" value="1"/>
</dbReference>
<dbReference type="InterPro" id="IPR012337">
    <property type="entry name" value="RNaseH-like_sf"/>
</dbReference>
<comment type="catalytic activity">
    <reaction evidence="1">
        <text>Endonucleolytic cleavage to 5'-phosphomonoester.</text>
        <dbReference type="EC" id="3.1.26.4"/>
    </reaction>
</comment>
<keyword evidence="6" id="KW-0255">Endonuclease</keyword>
<dbReference type="GO" id="GO:0043137">
    <property type="term" value="P:DNA replication, removal of RNA primer"/>
    <property type="evidence" value="ECO:0007669"/>
    <property type="project" value="TreeGrafter"/>
</dbReference>
<protein>
    <recommendedName>
        <fullName evidence="3">ribonuclease H</fullName>
        <ecNumber evidence="3">3.1.26.4</ecNumber>
    </recommendedName>
</protein>
<evidence type="ECO:0000256" key="5">
    <source>
        <dbReference type="ARBA" id="ARBA00022723"/>
    </source>
</evidence>